<keyword evidence="7" id="KW-1185">Reference proteome</keyword>
<dbReference type="Proteomes" id="UP000219573">
    <property type="component" value="Unassembled WGS sequence"/>
</dbReference>
<reference evidence="7" key="1">
    <citation type="submission" date="2017-09" db="EMBL/GenBank/DDBJ databases">
        <authorList>
            <person name="Varghese N."/>
            <person name="Submissions S."/>
        </authorList>
    </citation>
    <scope>NUCLEOTIDE SEQUENCE [LARGE SCALE GENOMIC DNA]</scope>
    <source>
        <strain evidence="7">MSL47</strain>
    </source>
</reference>
<keyword evidence="3" id="KW-0547">Nucleotide-binding</keyword>
<evidence type="ECO:0000259" key="5">
    <source>
        <dbReference type="Pfam" id="PF02223"/>
    </source>
</evidence>
<evidence type="ECO:0000256" key="4">
    <source>
        <dbReference type="ARBA" id="ARBA00022840"/>
    </source>
</evidence>
<dbReference type="PANTHER" id="PTHR10344:SF4">
    <property type="entry name" value="UMP-CMP KINASE 2, MITOCHONDRIAL"/>
    <property type="match status" value="1"/>
</dbReference>
<dbReference type="PANTHER" id="PTHR10344">
    <property type="entry name" value="THYMIDYLATE KINASE"/>
    <property type="match status" value="1"/>
</dbReference>
<evidence type="ECO:0000313" key="6">
    <source>
        <dbReference type="EMBL" id="SNY41907.1"/>
    </source>
</evidence>
<evidence type="ECO:0000256" key="1">
    <source>
        <dbReference type="ARBA" id="ARBA00009776"/>
    </source>
</evidence>
<protein>
    <recommendedName>
        <fullName evidence="2">Thymidylate kinase</fullName>
    </recommendedName>
</protein>
<dbReference type="RefSeq" id="WP_097019070.1">
    <property type="nucleotide sequence ID" value="NZ_OBDZ01000029.1"/>
</dbReference>
<keyword evidence="6" id="KW-0418">Kinase</keyword>
<keyword evidence="4" id="KW-0067">ATP-binding</keyword>
<evidence type="ECO:0000256" key="2">
    <source>
        <dbReference type="ARBA" id="ARBA00017144"/>
    </source>
</evidence>
<evidence type="ECO:0000313" key="7">
    <source>
        <dbReference type="Proteomes" id="UP000219573"/>
    </source>
</evidence>
<organism evidence="6 7">
    <name type="scientific">Orenia metallireducens</name>
    <dbReference type="NCBI Taxonomy" id="1413210"/>
    <lineage>
        <taxon>Bacteria</taxon>
        <taxon>Bacillati</taxon>
        <taxon>Bacillota</taxon>
        <taxon>Clostridia</taxon>
        <taxon>Halanaerobiales</taxon>
        <taxon>Halobacteroidaceae</taxon>
        <taxon>Orenia</taxon>
    </lineage>
</organism>
<dbReference type="GO" id="GO:0006235">
    <property type="term" value="P:dTTP biosynthetic process"/>
    <property type="evidence" value="ECO:0007669"/>
    <property type="project" value="TreeGrafter"/>
</dbReference>
<evidence type="ECO:0000256" key="3">
    <source>
        <dbReference type="ARBA" id="ARBA00022741"/>
    </source>
</evidence>
<dbReference type="GO" id="GO:0006233">
    <property type="term" value="P:dTDP biosynthetic process"/>
    <property type="evidence" value="ECO:0007669"/>
    <property type="project" value="TreeGrafter"/>
</dbReference>
<accession>A0A285I210</accession>
<dbReference type="GO" id="GO:0005737">
    <property type="term" value="C:cytoplasm"/>
    <property type="evidence" value="ECO:0007669"/>
    <property type="project" value="TreeGrafter"/>
</dbReference>
<dbReference type="GO" id="GO:0006227">
    <property type="term" value="P:dUDP biosynthetic process"/>
    <property type="evidence" value="ECO:0007669"/>
    <property type="project" value="TreeGrafter"/>
</dbReference>
<dbReference type="SUPFAM" id="SSF52540">
    <property type="entry name" value="P-loop containing nucleoside triphosphate hydrolases"/>
    <property type="match status" value="1"/>
</dbReference>
<dbReference type="Pfam" id="PF02223">
    <property type="entry name" value="Thymidylate_kin"/>
    <property type="match status" value="1"/>
</dbReference>
<feature type="domain" description="Thymidylate kinase-like" evidence="5">
    <location>
        <begin position="35"/>
        <end position="212"/>
    </location>
</feature>
<dbReference type="InterPro" id="IPR039430">
    <property type="entry name" value="Thymidylate_kin-like_dom"/>
</dbReference>
<proteinExistence type="inferred from homology"/>
<comment type="similarity">
    <text evidence="1">Belongs to the thymidylate kinase family.</text>
</comment>
<dbReference type="GO" id="GO:0005524">
    <property type="term" value="F:ATP binding"/>
    <property type="evidence" value="ECO:0007669"/>
    <property type="project" value="UniProtKB-KW"/>
</dbReference>
<gene>
    <name evidence="6" type="ORF">SAMN06265827_1297</name>
</gene>
<name>A0A285I210_9FIRM</name>
<dbReference type="OrthoDB" id="9774907at2"/>
<keyword evidence="6" id="KW-0808">Transferase</keyword>
<dbReference type="AlphaFoldDB" id="A0A285I210"/>
<dbReference type="EMBL" id="OBDZ01000029">
    <property type="protein sequence ID" value="SNY41907.1"/>
    <property type="molecule type" value="Genomic_DNA"/>
</dbReference>
<dbReference type="InterPro" id="IPR027417">
    <property type="entry name" value="P-loop_NTPase"/>
</dbReference>
<dbReference type="GO" id="GO:0004798">
    <property type="term" value="F:dTMP kinase activity"/>
    <property type="evidence" value="ECO:0007669"/>
    <property type="project" value="TreeGrafter"/>
</dbReference>
<sequence>MEERLKEHNLAINKFSIPKVLKENRDKNSPFLIAVEGPNGVGKSTLCKRISKKFNAKYCFSTPDKWMEYDIKKRMIFDASWLSSALYFFSGTMEIKRELDNELSCNDLVIMDRSFWSTLAVNWIADFERIDFLLSIVSKGSEFLPIPDIIIILDADYEVCEARINSKTDIGKNLDQVSKESFFKEKTYYDWLEKELDDVIRLDTSKSNQDEVFTKVCSMIDNRLIFKK</sequence>
<dbReference type="Gene3D" id="3.40.50.300">
    <property type="entry name" value="P-loop containing nucleotide triphosphate hydrolases"/>
    <property type="match status" value="1"/>
</dbReference>